<evidence type="ECO:0000256" key="1">
    <source>
        <dbReference type="ARBA" id="ARBA00022617"/>
    </source>
</evidence>
<dbReference type="Proteomes" id="UP001165122">
    <property type="component" value="Unassembled WGS sequence"/>
</dbReference>
<sequence length="457" mass="51954">MIHSHVNRERTSRTFNAISNTTDTASKFTLFFSFKNDEDMHCSQELERYRESGYITLQLSKSRQKMDALHEGGKFEAKNAWKLLKKAKLKRARTLTIGSPKKKKSDFIITGSYSHLGHTDDLESLKPMQQTILTKIKTQNAHFYVCGMAGYAKTVQRELVDILSDVRSEGVRKLCKLAGQGRYTTHLYGTAGLLGSEIGYTASDVARNNGEGKFWVSYKGKGFDLTDYLDMHPGGDNILLDKGGQDCTMEFLEAHGKATKDVEAIMSVYEIGVLKEPVDDTEQNIKHWKEVIFFVLKVKQVITNELNLRHSRGDYGSDQYGDEIRGEERAVIHQKMVLEGGYIQKIVKDIEDKLKVSCSVTPMLEYLRNQPGCRLSDGGKSLWGSEGSVFVKSWLKYLEILSNVLITSLWSVEVECEMEPVYGTGQWEGGEEEVLKVIWEKGRRRIERDINPTKPWF</sequence>
<feature type="domain" description="Cytochrome b5 heme-binding" evidence="6">
    <location>
        <begin position="197"/>
        <end position="275"/>
    </location>
</feature>
<proteinExistence type="inferred from homology"/>
<dbReference type="PANTHER" id="PTHR19359">
    <property type="entry name" value="CYTOCHROME B5"/>
    <property type="match status" value="1"/>
</dbReference>
<keyword evidence="3 5" id="KW-0408">Iron</keyword>
<dbReference type="Pfam" id="PF00173">
    <property type="entry name" value="Cyt-b5"/>
    <property type="match status" value="1"/>
</dbReference>
<dbReference type="InterPro" id="IPR018506">
    <property type="entry name" value="Cyt_B5_heme-BS"/>
</dbReference>
<evidence type="ECO:0000259" key="6">
    <source>
        <dbReference type="PROSITE" id="PS50255"/>
    </source>
</evidence>
<dbReference type="GO" id="GO:0046872">
    <property type="term" value="F:metal ion binding"/>
    <property type="evidence" value="ECO:0007669"/>
    <property type="project" value="UniProtKB-UniRule"/>
</dbReference>
<keyword evidence="2 5" id="KW-0479">Metal-binding</keyword>
<dbReference type="InterPro" id="IPR050668">
    <property type="entry name" value="Cytochrome_b5"/>
</dbReference>
<dbReference type="GO" id="GO:0016020">
    <property type="term" value="C:membrane"/>
    <property type="evidence" value="ECO:0007669"/>
    <property type="project" value="TreeGrafter"/>
</dbReference>
<keyword evidence="8" id="KW-1185">Reference proteome</keyword>
<dbReference type="SUPFAM" id="SSF52343">
    <property type="entry name" value="Ferredoxin reductase-like, C-terminal NADP-linked domain"/>
    <property type="match status" value="1"/>
</dbReference>
<organism evidence="7 8">
    <name type="scientific">Triparma laevis f. longispina</name>
    <dbReference type="NCBI Taxonomy" id="1714387"/>
    <lineage>
        <taxon>Eukaryota</taxon>
        <taxon>Sar</taxon>
        <taxon>Stramenopiles</taxon>
        <taxon>Ochrophyta</taxon>
        <taxon>Bolidophyceae</taxon>
        <taxon>Parmales</taxon>
        <taxon>Triparmaceae</taxon>
        <taxon>Triparma</taxon>
    </lineage>
</organism>
<dbReference type="Gene3D" id="3.40.50.80">
    <property type="entry name" value="Nucleotide-binding domain of ferredoxin-NADP reductase (FNR) module"/>
    <property type="match status" value="1"/>
</dbReference>
<name>A0A9W7FLR0_9STRA</name>
<dbReference type="PROSITE" id="PS50255">
    <property type="entry name" value="CYTOCHROME_B5_2"/>
    <property type="match status" value="1"/>
</dbReference>
<dbReference type="EMBL" id="BRXW01000210">
    <property type="protein sequence ID" value="GMI14306.1"/>
    <property type="molecule type" value="Genomic_DNA"/>
</dbReference>
<dbReference type="Gene3D" id="3.10.120.10">
    <property type="entry name" value="Cytochrome b5-like heme/steroid binding domain"/>
    <property type="match status" value="1"/>
</dbReference>
<dbReference type="SMART" id="SM01117">
    <property type="entry name" value="Cyt-b5"/>
    <property type="match status" value="1"/>
</dbReference>
<evidence type="ECO:0000256" key="2">
    <source>
        <dbReference type="ARBA" id="ARBA00022723"/>
    </source>
</evidence>
<keyword evidence="1 5" id="KW-0349">Heme</keyword>
<dbReference type="OrthoDB" id="260091at2759"/>
<evidence type="ECO:0000256" key="4">
    <source>
        <dbReference type="ARBA" id="ARBA00038168"/>
    </source>
</evidence>
<accession>A0A9W7FLR0</accession>
<dbReference type="InterPro" id="IPR036400">
    <property type="entry name" value="Cyt_B5-like_heme/steroid_sf"/>
</dbReference>
<comment type="caution">
    <text evidence="7">The sequence shown here is derived from an EMBL/GenBank/DDBJ whole genome shotgun (WGS) entry which is preliminary data.</text>
</comment>
<evidence type="ECO:0000256" key="5">
    <source>
        <dbReference type="RuleBase" id="RU362121"/>
    </source>
</evidence>
<reference evidence="8" key="1">
    <citation type="journal article" date="2023" name="Commun. Biol.">
        <title>Genome analysis of Parmales, the sister group of diatoms, reveals the evolutionary specialization of diatoms from phago-mixotrophs to photoautotrophs.</title>
        <authorList>
            <person name="Ban H."/>
            <person name="Sato S."/>
            <person name="Yoshikawa S."/>
            <person name="Yamada K."/>
            <person name="Nakamura Y."/>
            <person name="Ichinomiya M."/>
            <person name="Sato N."/>
            <person name="Blanc-Mathieu R."/>
            <person name="Endo H."/>
            <person name="Kuwata A."/>
            <person name="Ogata H."/>
        </authorList>
    </citation>
    <scope>NUCLEOTIDE SEQUENCE [LARGE SCALE GENOMIC DNA]</scope>
    <source>
        <strain evidence="8">NIES 3700</strain>
    </source>
</reference>
<protein>
    <recommendedName>
        <fullName evidence="6">Cytochrome b5 heme-binding domain-containing protein</fullName>
    </recommendedName>
</protein>
<dbReference type="InterPro" id="IPR001199">
    <property type="entry name" value="Cyt_B5-like_heme/steroid-bd"/>
</dbReference>
<comment type="similarity">
    <text evidence="4 5">Belongs to the cytochrome b5 family.</text>
</comment>
<gene>
    <name evidence="7" type="ORF">TrLO_g4812</name>
</gene>
<dbReference type="PROSITE" id="PS00191">
    <property type="entry name" value="CYTOCHROME_B5_1"/>
    <property type="match status" value="1"/>
</dbReference>
<dbReference type="SUPFAM" id="SSF55856">
    <property type="entry name" value="Cytochrome b5-like heme/steroid binding domain"/>
    <property type="match status" value="1"/>
</dbReference>
<dbReference type="GO" id="GO:0020037">
    <property type="term" value="F:heme binding"/>
    <property type="evidence" value="ECO:0007669"/>
    <property type="project" value="UniProtKB-UniRule"/>
</dbReference>
<dbReference type="AlphaFoldDB" id="A0A9W7FLR0"/>
<evidence type="ECO:0000313" key="7">
    <source>
        <dbReference type="EMBL" id="GMI14306.1"/>
    </source>
</evidence>
<evidence type="ECO:0000256" key="3">
    <source>
        <dbReference type="ARBA" id="ARBA00023004"/>
    </source>
</evidence>
<dbReference type="InterPro" id="IPR039261">
    <property type="entry name" value="FNR_nucleotide-bd"/>
</dbReference>
<evidence type="ECO:0000313" key="8">
    <source>
        <dbReference type="Proteomes" id="UP001165122"/>
    </source>
</evidence>